<dbReference type="AlphaFoldDB" id="A0A0M2PYE7"/>
<sequence length="91" mass="10245">MTSLQDQLLQELRNTPPSLLQQILDFVRFLKQQYKIPFVPAPHPPAEQLPHIDRPDLDPIVGLYSGSPNLSEQAEDILAANLGESGWTWKA</sequence>
<name>A0A0M2PYE7_PROHO</name>
<accession>A0A0M2PYE7</accession>
<reference evidence="1" key="1">
    <citation type="submission" date="2012-04" db="EMBL/GenBank/DDBJ databases">
        <authorList>
            <person name="Borisov I.G."/>
            <person name="Ivanikova N.V."/>
            <person name="Pinevich A.V."/>
        </authorList>
    </citation>
    <scope>NUCLEOTIDE SEQUENCE [LARGE SCALE GENOMIC DNA]</scope>
    <source>
        <strain evidence="1">CALU 1027</strain>
    </source>
</reference>
<protein>
    <submittedName>
        <fullName evidence="1">Uncharacterized protein</fullName>
    </submittedName>
</protein>
<dbReference type="OrthoDB" id="576894at2"/>
<evidence type="ECO:0000313" key="2">
    <source>
        <dbReference type="Proteomes" id="UP000034681"/>
    </source>
</evidence>
<organism evidence="1 2">
    <name type="scientific">Prochlorothrix hollandica PCC 9006 = CALU 1027</name>
    <dbReference type="NCBI Taxonomy" id="317619"/>
    <lineage>
        <taxon>Bacteria</taxon>
        <taxon>Bacillati</taxon>
        <taxon>Cyanobacteriota</taxon>
        <taxon>Cyanophyceae</taxon>
        <taxon>Prochlorotrichales</taxon>
        <taxon>Prochlorotrichaceae</taxon>
        <taxon>Prochlorothrix</taxon>
    </lineage>
</organism>
<comment type="caution">
    <text evidence="1">The sequence shown here is derived from an EMBL/GenBank/DDBJ whole genome shotgun (WGS) entry which is preliminary data.</text>
</comment>
<dbReference type="EMBL" id="AJTX02000004">
    <property type="protein sequence ID" value="KKJ00108.1"/>
    <property type="molecule type" value="Genomic_DNA"/>
</dbReference>
<keyword evidence="2" id="KW-1185">Reference proteome</keyword>
<evidence type="ECO:0000313" key="1">
    <source>
        <dbReference type="EMBL" id="KKJ00108.1"/>
    </source>
</evidence>
<gene>
    <name evidence="1" type="ORF">PROH_10230</name>
</gene>
<dbReference type="Proteomes" id="UP000034681">
    <property type="component" value="Unassembled WGS sequence"/>
</dbReference>
<dbReference type="RefSeq" id="WP_017711423.1">
    <property type="nucleotide sequence ID" value="NZ_KB235933.1"/>
</dbReference>
<dbReference type="STRING" id="317619.GCA_000332315_00788"/>
<proteinExistence type="predicted"/>